<sequence>MTGLRILAATLVLSAASATTAFAQAAIQEPGAYAFYHPDGDVLRAGSPRPAADALAAYRADTDRVVTVRPHRARHARSGHVN</sequence>
<keyword evidence="1" id="KW-0732">Signal</keyword>
<organism evidence="2 3">
    <name type="scientific">Bradyrhizobium lablabi</name>
    <dbReference type="NCBI Taxonomy" id="722472"/>
    <lineage>
        <taxon>Bacteria</taxon>
        <taxon>Pseudomonadati</taxon>
        <taxon>Pseudomonadota</taxon>
        <taxon>Alphaproteobacteria</taxon>
        <taxon>Hyphomicrobiales</taxon>
        <taxon>Nitrobacteraceae</taxon>
        <taxon>Bradyrhizobium</taxon>
    </lineage>
</organism>
<name>A0A1M7B997_9BRAD</name>
<evidence type="ECO:0000256" key="1">
    <source>
        <dbReference type="SAM" id="SignalP"/>
    </source>
</evidence>
<feature type="chain" id="PRO_5030031741" evidence="1">
    <location>
        <begin position="26"/>
        <end position="82"/>
    </location>
</feature>
<protein>
    <submittedName>
        <fullName evidence="2">Uncharacterized protein</fullName>
    </submittedName>
</protein>
<dbReference type="RefSeq" id="WP_143039740.1">
    <property type="nucleotide sequence ID" value="NZ_FNTI01000001.1"/>
</dbReference>
<dbReference type="AlphaFoldDB" id="A0A1M7B997"/>
<dbReference type="EMBL" id="FNTI01000001">
    <property type="protein sequence ID" value="SED52226.1"/>
    <property type="molecule type" value="Genomic_DNA"/>
</dbReference>
<feature type="signal peptide" evidence="1">
    <location>
        <begin position="1"/>
        <end position="25"/>
    </location>
</feature>
<proteinExistence type="predicted"/>
<evidence type="ECO:0000313" key="2">
    <source>
        <dbReference type="EMBL" id="SED52226.1"/>
    </source>
</evidence>
<gene>
    <name evidence="2" type="ORF">SAMN05444171_4340</name>
</gene>
<evidence type="ECO:0000313" key="3">
    <source>
        <dbReference type="Proteomes" id="UP000183208"/>
    </source>
</evidence>
<reference evidence="2 3" key="1">
    <citation type="submission" date="2016-10" db="EMBL/GenBank/DDBJ databases">
        <authorList>
            <person name="de Groot N.N."/>
        </authorList>
    </citation>
    <scope>NUCLEOTIDE SEQUENCE [LARGE SCALE GENOMIC DNA]</scope>
    <source>
        <strain evidence="2 3">GAS522</strain>
    </source>
</reference>
<accession>A0A1M7B997</accession>
<dbReference type="Proteomes" id="UP000183208">
    <property type="component" value="Unassembled WGS sequence"/>
</dbReference>